<evidence type="ECO:0000313" key="3">
    <source>
        <dbReference type="Proteomes" id="UP001595885"/>
    </source>
</evidence>
<dbReference type="EMBL" id="JBHSGW010000001">
    <property type="protein sequence ID" value="MFC4738366.1"/>
    <property type="molecule type" value="Genomic_DNA"/>
</dbReference>
<reference evidence="3" key="1">
    <citation type="journal article" date="2019" name="Int. J. Syst. Evol. Microbiol.">
        <title>The Global Catalogue of Microorganisms (GCM) 10K type strain sequencing project: providing services to taxonomists for standard genome sequencing and annotation.</title>
        <authorList>
            <consortium name="The Broad Institute Genomics Platform"/>
            <consortium name="The Broad Institute Genome Sequencing Center for Infectious Disease"/>
            <person name="Wu L."/>
            <person name="Ma J."/>
        </authorList>
    </citation>
    <scope>NUCLEOTIDE SEQUENCE [LARGE SCALE GENOMIC DNA]</scope>
    <source>
        <strain evidence="3">CCUG 50349</strain>
    </source>
</reference>
<name>A0ABV9NZQ4_9FLAO</name>
<evidence type="ECO:0000259" key="1">
    <source>
        <dbReference type="Pfam" id="PF17517"/>
    </source>
</evidence>
<organism evidence="2 3">
    <name type="scientific">Flavobacterium ponti</name>
    <dbReference type="NCBI Taxonomy" id="665133"/>
    <lineage>
        <taxon>Bacteria</taxon>
        <taxon>Pseudomonadati</taxon>
        <taxon>Bacteroidota</taxon>
        <taxon>Flavobacteriia</taxon>
        <taxon>Flavobacteriales</taxon>
        <taxon>Flavobacteriaceae</taxon>
        <taxon>Flavobacterium</taxon>
    </lineage>
</organism>
<evidence type="ECO:0000313" key="2">
    <source>
        <dbReference type="EMBL" id="MFC4738366.1"/>
    </source>
</evidence>
<accession>A0ABV9NZQ4</accession>
<keyword evidence="3" id="KW-1185">Reference proteome</keyword>
<dbReference type="InterPro" id="IPR035234">
    <property type="entry name" value="IgGFc-bd_N"/>
</dbReference>
<feature type="non-terminal residue" evidence="2">
    <location>
        <position position="1068"/>
    </location>
</feature>
<protein>
    <submittedName>
        <fullName evidence="2">IgGFc-binding protein</fullName>
    </submittedName>
</protein>
<proteinExistence type="predicted"/>
<dbReference type="RefSeq" id="WP_379737227.1">
    <property type="nucleotide sequence ID" value="NZ_JBHSGW010000001.1"/>
</dbReference>
<feature type="domain" description="IgGFc-binding protein N-terminal" evidence="1">
    <location>
        <begin position="128"/>
        <end position="435"/>
    </location>
</feature>
<comment type="caution">
    <text evidence="2">The sequence shown here is derived from an EMBL/GenBank/DDBJ whole genome shotgun (WGS) entry which is preliminary data.</text>
</comment>
<dbReference type="Pfam" id="PF17517">
    <property type="entry name" value="IgGFc_binding"/>
    <property type="match status" value="1"/>
</dbReference>
<dbReference type="Proteomes" id="UP001595885">
    <property type="component" value="Unassembled WGS sequence"/>
</dbReference>
<gene>
    <name evidence="2" type="ORF">ACFO3U_00005</name>
</gene>
<sequence length="1068" mass="110909">MRLYLLFTLLFTSFMFGQLSDKHWLPPLHSRSTTTIGQHVVYLSTPEITPFQVDVTNGNGVAVGTYTISAGNPAQFTVGNAQPSDMFVAQAGLHTVSGNDGLILTGTSEFYVTFKLDAGAHGEMFVSKGRAGLGTDFRLGSSPQGSSDTFRNFVASFMATENGTTVTVSDYDAGVTFTTPTGTTSAGTQTFSLQAGQSVVLSGYSNVNENWTGFIGARVTSTRPIAVNTGNITSNPATGGNDICLDQIVPVERVGMEYVVVKGNGTNLTELPIVVATQNNTQVFVNGNPIPLTTINAGDYYIVPFAYFQGAFNQNMYIETDKPVYLYQILAGDTNTHTTGMNFIPPLSCSYPKVVDLIPSINTIGSGVNFNTGGGSTNVIIITVAGSVISLNGVVTTAIPQPVLGNANWETYRISGLSGNVKVESTGSTAVGVLGLSGTMGVASFYSGFGSVNITYQAGVGIEENDMTIANGLAICPGDVRVLDTNLSPNDFTFEWTVDIGDGNGPQVIVGATGPDYTVDSPGIYCVTTSNGFVGSACEQTDCVVVEYFPDFTINDNPDDLLSCDNEFDLSVNSATILNGLDPFQYNLVFFATLADAVDPDGLPISNIQITTAPVTTFYVRVTDLFTNCTKITEFDAIVTPCQINQPPDMIVCDDISNNGTETFDLTSQDAAILGALLPTDFTITYHLTQAGADAGNALATPPTAYVGGPNQVIYVRMESNIDPTQYSTTTFNLIVNPLPSASIGTSTICEGTAGTVTITGTPNATVQYLDNVGATQTVVLDASGSAIVTTPILTADATYSLVDVTSVENCTRSVNGTATVTVLPLPIASISANTICEGTTGTVTITGTPNATIHYTVDGGASQTIVLDATGQAVITSAVLTVDSEYCLVDVTSNTTPACTQAVTSCATITVIPLPTATISANTTCNGSTGQVTISGTANATVNYTIDGGTTQTIVLDALGQAVITSPVLTVDSEYCLVDVTSNTTPACTQSITSCATITVLSLPTATISANTTCEGLTGEVTITGTSNSTVNYTVDGGSIQTVVLDASGQAVITSPVLLGDSEYCLV</sequence>